<keyword evidence="1 5" id="KW-0489">Methyltransferase</keyword>
<feature type="domain" description="Methyltransferase type 11" evidence="4">
    <location>
        <begin position="62"/>
        <end position="160"/>
    </location>
</feature>
<dbReference type="SUPFAM" id="SSF53335">
    <property type="entry name" value="S-adenosyl-L-methionine-dependent methyltransferases"/>
    <property type="match status" value="1"/>
</dbReference>
<evidence type="ECO:0000256" key="1">
    <source>
        <dbReference type="ARBA" id="ARBA00022603"/>
    </source>
</evidence>
<dbReference type="GO" id="GO:0008168">
    <property type="term" value="F:methyltransferase activity"/>
    <property type="evidence" value="ECO:0007669"/>
    <property type="project" value="UniProtKB-KW"/>
</dbReference>
<dbReference type="Proteomes" id="UP000704176">
    <property type="component" value="Unassembled WGS sequence"/>
</dbReference>
<dbReference type="EMBL" id="JAIRBM010000001">
    <property type="protein sequence ID" value="MBZ6075119.1"/>
    <property type="molecule type" value="Genomic_DNA"/>
</dbReference>
<keyword evidence="2" id="KW-0808">Transferase</keyword>
<dbReference type="RefSeq" id="WP_224311151.1">
    <property type="nucleotide sequence ID" value="NZ_JAIRBM010000001.1"/>
</dbReference>
<evidence type="ECO:0000256" key="2">
    <source>
        <dbReference type="ARBA" id="ARBA00022679"/>
    </source>
</evidence>
<dbReference type="Pfam" id="PF08241">
    <property type="entry name" value="Methyltransf_11"/>
    <property type="match status" value="1"/>
</dbReference>
<accession>A0ABS7VHY6</accession>
<comment type="caution">
    <text evidence="5">The sequence shown here is derived from an EMBL/GenBank/DDBJ whole genome shotgun (WGS) entry which is preliminary data.</text>
</comment>
<evidence type="ECO:0000259" key="4">
    <source>
        <dbReference type="Pfam" id="PF08241"/>
    </source>
</evidence>
<keyword evidence="6" id="KW-1185">Reference proteome</keyword>
<dbReference type="CDD" id="cd02440">
    <property type="entry name" value="AdoMet_MTases"/>
    <property type="match status" value="1"/>
</dbReference>
<organism evidence="5 6">
    <name type="scientific">Microvirga puerhi</name>
    <dbReference type="NCBI Taxonomy" id="2876078"/>
    <lineage>
        <taxon>Bacteria</taxon>
        <taxon>Pseudomonadati</taxon>
        <taxon>Pseudomonadota</taxon>
        <taxon>Alphaproteobacteria</taxon>
        <taxon>Hyphomicrobiales</taxon>
        <taxon>Methylobacteriaceae</taxon>
        <taxon>Microvirga</taxon>
    </lineage>
</organism>
<proteinExistence type="predicted"/>
<evidence type="ECO:0000256" key="3">
    <source>
        <dbReference type="ARBA" id="ARBA00022691"/>
    </source>
</evidence>
<protein>
    <submittedName>
        <fullName evidence="5">Class I SAM-dependent methyltransferase</fullName>
    </submittedName>
</protein>
<dbReference type="InterPro" id="IPR029063">
    <property type="entry name" value="SAM-dependent_MTases_sf"/>
</dbReference>
<dbReference type="GO" id="GO:0032259">
    <property type="term" value="P:methylation"/>
    <property type="evidence" value="ECO:0007669"/>
    <property type="project" value="UniProtKB-KW"/>
</dbReference>
<dbReference type="PANTHER" id="PTHR43464:SF19">
    <property type="entry name" value="UBIQUINONE BIOSYNTHESIS O-METHYLTRANSFERASE, MITOCHONDRIAL"/>
    <property type="match status" value="1"/>
</dbReference>
<evidence type="ECO:0000313" key="5">
    <source>
        <dbReference type="EMBL" id="MBZ6075119.1"/>
    </source>
</evidence>
<sequence>MTEVVFDGRMVADPEVEYLRLRLTNEPGWGGPNHARRQAGWIDSIAHLRELPDFPQPPARLLELGCGNGMVSALFAAQGYRIDGIDLSATAISWAREIFEKTGMEGQFRQGTVGAMPFHKNETFDLVVDGNCFHCLLGETRSKCLAEIHRVLRPDGVFVVSTMCGEPKIEALREHYDAQMRQLVDQGRPYRTLKPVDEILDEMRAAKFEISHHVLGEGVYWDHLVLVCRPELCSA</sequence>
<evidence type="ECO:0000313" key="6">
    <source>
        <dbReference type="Proteomes" id="UP000704176"/>
    </source>
</evidence>
<name>A0ABS7VHY6_9HYPH</name>
<dbReference type="Gene3D" id="3.40.50.150">
    <property type="entry name" value="Vaccinia Virus protein VP39"/>
    <property type="match status" value="1"/>
</dbReference>
<reference evidence="5 6" key="1">
    <citation type="submission" date="2021-09" db="EMBL/GenBank/DDBJ databases">
        <title>The complete genome sequence of a new microorganism.</title>
        <authorList>
            <person name="Zi Z."/>
        </authorList>
    </citation>
    <scope>NUCLEOTIDE SEQUENCE [LARGE SCALE GENOMIC DNA]</scope>
    <source>
        <strain evidence="5 6">WGZ8</strain>
    </source>
</reference>
<dbReference type="PANTHER" id="PTHR43464">
    <property type="entry name" value="METHYLTRANSFERASE"/>
    <property type="match status" value="1"/>
</dbReference>
<gene>
    <name evidence="5" type="ORF">K9B37_02255</name>
</gene>
<keyword evidence="3" id="KW-0949">S-adenosyl-L-methionine</keyword>
<dbReference type="InterPro" id="IPR013216">
    <property type="entry name" value="Methyltransf_11"/>
</dbReference>